<feature type="compositionally biased region" description="Basic and acidic residues" evidence="5">
    <location>
        <begin position="478"/>
        <end position="489"/>
    </location>
</feature>
<feature type="transmembrane region" description="Helical" evidence="6">
    <location>
        <begin position="151"/>
        <end position="175"/>
    </location>
</feature>
<keyword evidence="4 6" id="KW-0472">Membrane</keyword>
<feature type="compositionally biased region" description="Acidic residues" evidence="5">
    <location>
        <begin position="468"/>
        <end position="477"/>
    </location>
</feature>
<dbReference type="SUPFAM" id="SSF48652">
    <property type="entry name" value="Tetraspanin"/>
    <property type="match status" value="1"/>
</dbReference>
<dbReference type="Gene3D" id="1.10.1450.10">
    <property type="entry name" value="Tetraspanin"/>
    <property type="match status" value="1"/>
</dbReference>
<feature type="compositionally biased region" description="Basic and acidic residues" evidence="5">
    <location>
        <begin position="768"/>
        <end position="777"/>
    </location>
</feature>
<dbReference type="AlphaFoldDB" id="A0A9C6SJV8"/>
<feature type="transmembrane region" description="Helical" evidence="6">
    <location>
        <begin position="97"/>
        <end position="123"/>
    </location>
</feature>
<dbReference type="KEGG" id="bter:105665736"/>
<evidence type="ECO:0000256" key="3">
    <source>
        <dbReference type="ARBA" id="ARBA00022989"/>
    </source>
</evidence>
<dbReference type="InterPro" id="IPR008952">
    <property type="entry name" value="Tetraspanin_EC2_sf"/>
</dbReference>
<dbReference type="GO" id="GO:0016020">
    <property type="term" value="C:membrane"/>
    <property type="evidence" value="ECO:0007669"/>
    <property type="project" value="UniProtKB-SubCell"/>
</dbReference>
<accession>A0A9C6SJV8</accession>
<keyword evidence="3 6" id="KW-1133">Transmembrane helix</keyword>
<dbReference type="InterPro" id="IPR018499">
    <property type="entry name" value="Tetraspanin/Peripherin"/>
</dbReference>
<evidence type="ECO:0000256" key="4">
    <source>
        <dbReference type="ARBA" id="ARBA00023136"/>
    </source>
</evidence>
<evidence type="ECO:0000256" key="1">
    <source>
        <dbReference type="ARBA" id="ARBA00004141"/>
    </source>
</evidence>
<evidence type="ECO:0000256" key="5">
    <source>
        <dbReference type="SAM" id="MobiDB-lite"/>
    </source>
</evidence>
<feature type="region of interest" description="Disordered" evidence="5">
    <location>
        <begin position="448"/>
        <end position="489"/>
    </location>
</feature>
<comment type="subcellular location">
    <subcellularLocation>
        <location evidence="1">Membrane</location>
        <topology evidence="1">Multi-pass membrane protein</topology>
    </subcellularLocation>
</comment>
<dbReference type="Pfam" id="PF00335">
    <property type="entry name" value="Tetraspanin"/>
    <property type="match status" value="1"/>
</dbReference>
<feature type="compositionally biased region" description="Low complexity" evidence="5">
    <location>
        <begin position="755"/>
        <end position="767"/>
    </location>
</feature>
<sequence length="818" mass="93311">MGLVNAVYCWPSVKVLYCIVFSMNLAGLLAVVLAILWAVRFERGFADYLNLITPGYFQSVESFSNLIRWSYDEFFRIGFFLLCGLTSGSRRAGDGHVWTAIIVSAGVCCSPAYILGIKCWLYLKLEPARNDLEDQHKVDDNVDPHDVNRLLFFHVIACLLSGFLVAILNATYLILLSGFQQKSRDGLIEAMEKYGIDVAVKARVDALQTELECCGDDSYEDWFRIPWLKLSMEGPEDMENGPRLEGQWLYPFTFVCFKRRSVPEEREEETSTPVDVPFSCCSNDIPKPCVHHDILSPSAVYNYDPKHLTISTNGCRSKIISRGEVIKTYLTGYLALLSLYQVILSYVSRLLQTAYSNELYIGPQKTRYHVWIFFKPEDLPGNERRSERMRPQRKQSKLKLASTFSKSWDEEETSSQRRKNRKGSMKVLTKIRSKISSVKSKSLPAIRPTFFSNNSRGKKRSVQRLGEIGEEEDEQPEEETRLLSEHKTRSEVLMKKDHLSVFSLLSDDSSTNLPPPPPPPPPFLLNLDVEDDEEDQLLSEIVPSKSSNITKVNVPSIQNVITNQNSGRRIKVLEKFGQILERVDRGTQHRESGGADISSSNLRYDCSRSEVRTRLSSTDIYNRFRGTLQHTLARREAIRARNGSTKLYSPRSRMKLEIRRSNILARIRSKNVPPSYRLLADFELHTRPIFQPHSIQLSVPPLASSPPLSLPPPPPPPPLPPFPSPNPIKWTRNSERICETKALPREQRQCSICNRPVEQSPSSSSRESLVEVRKDARTFSASARRKARATFSRHREFLRGDYASWNRSTPVSKSVQRR</sequence>
<feature type="region of interest" description="Disordered" evidence="5">
    <location>
        <begin position="382"/>
        <end position="402"/>
    </location>
</feature>
<dbReference type="Proteomes" id="UP000835206">
    <property type="component" value="Chromosome 5"/>
</dbReference>
<evidence type="ECO:0000256" key="2">
    <source>
        <dbReference type="ARBA" id="ARBA00022692"/>
    </source>
</evidence>
<evidence type="ECO:0000313" key="8">
    <source>
        <dbReference type="RefSeq" id="XP_048261971.1"/>
    </source>
</evidence>
<evidence type="ECO:0000256" key="6">
    <source>
        <dbReference type="SAM" id="Phobius"/>
    </source>
</evidence>
<feature type="region of interest" description="Disordered" evidence="5">
    <location>
        <begin position="755"/>
        <end position="791"/>
    </location>
</feature>
<name>A0A9C6SJV8_BOMTE</name>
<dbReference type="GeneID" id="105665736"/>
<feature type="transmembrane region" description="Helical" evidence="6">
    <location>
        <begin position="326"/>
        <end position="347"/>
    </location>
</feature>
<dbReference type="OrthoDB" id="7589021at2759"/>
<dbReference type="RefSeq" id="XP_048261971.1">
    <property type="nucleotide sequence ID" value="XM_048406014.1"/>
</dbReference>
<reference evidence="8" key="1">
    <citation type="submission" date="2025-08" db="UniProtKB">
        <authorList>
            <consortium name="RefSeq"/>
        </authorList>
    </citation>
    <scope>IDENTIFICATION</scope>
</reference>
<keyword evidence="7" id="KW-1185">Reference proteome</keyword>
<organism evidence="7 8">
    <name type="scientific">Bombus terrestris</name>
    <name type="common">Buff-tailed bumblebee</name>
    <name type="synonym">Apis terrestris</name>
    <dbReference type="NCBI Taxonomy" id="30195"/>
    <lineage>
        <taxon>Eukaryota</taxon>
        <taxon>Metazoa</taxon>
        <taxon>Ecdysozoa</taxon>
        <taxon>Arthropoda</taxon>
        <taxon>Hexapoda</taxon>
        <taxon>Insecta</taxon>
        <taxon>Pterygota</taxon>
        <taxon>Neoptera</taxon>
        <taxon>Endopterygota</taxon>
        <taxon>Hymenoptera</taxon>
        <taxon>Apocrita</taxon>
        <taxon>Aculeata</taxon>
        <taxon>Apoidea</taxon>
        <taxon>Anthophila</taxon>
        <taxon>Apidae</taxon>
        <taxon>Bombus</taxon>
        <taxon>Bombus</taxon>
    </lineage>
</organism>
<feature type="region of interest" description="Disordered" evidence="5">
    <location>
        <begin position="701"/>
        <end position="724"/>
    </location>
</feature>
<keyword evidence="2 6" id="KW-0812">Transmembrane</keyword>
<protein>
    <submittedName>
        <fullName evidence="8">Uncharacterized protein LOC105665736</fullName>
    </submittedName>
</protein>
<gene>
    <name evidence="8" type="primary">LOC105665736</name>
</gene>
<feature type="transmembrane region" description="Helical" evidence="6">
    <location>
        <begin position="14"/>
        <end position="39"/>
    </location>
</feature>
<evidence type="ECO:0000313" key="7">
    <source>
        <dbReference type="Proteomes" id="UP000835206"/>
    </source>
</evidence>
<feature type="compositionally biased region" description="Pro residues" evidence="5">
    <location>
        <begin position="708"/>
        <end position="724"/>
    </location>
</feature>
<proteinExistence type="predicted"/>